<dbReference type="InterPro" id="IPR036388">
    <property type="entry name" value="WH-like_DNA-bd_sf"/>
</dbReference>
<comment type="caution">
    <text evidence="6">The sequence shown here is derived from an EMBL/GenBank/DDBJ whole genome shotgun (WGS) entry which is preliminary data.</text>
</comment>
<feature type="domain" description="Cyclic nucleotide-binding" evidence="4">
    <location>
        <begin position="15"/>
        <end position="135"/>
    </location>
</feature>
<dbReference type="EMBL" id="JAFREL020000004">
    <property type="protein sequence ID" value="MEO1772204.1"/>
    <property type="molecule type" value="Genomic_DNA"/>
</dbReference>
<dbReference type="InterPro" id="IPR012318">
    <property type="entry name" value="HTH_CRP"/>
</dbReference>
<keyword evidence="3" id="KW-0804">Transcription</keyword>
<organism evidence="6 7">
    <name type="scientific">Candidatus Enterococcus ferrettii</name>
    <dbReference type="NCBI Taxonomy" id="2815324"/>
    <lineage>
        <taxon>Bacteria</taxon>
        <taxon>Bacillati</taxon>
        <taxon>Bacillota</taxon>
        <taxon>Bacilli</taxon>
        <taxon>Lactobacillales</taxon>
        <taxon>Enterococcaceae</taxon>
        <taxon>Enterococcus</taxon>
    </lineage>
</organism>
<accession>A0ABV0EUA6</accession>
<dbReference type="PROSITE" id="PS50042">
    <property type="entry name" value="CNMP_BINDING_3"/>
    <property type="match status" value="1"/>
</dbReference>
<dbReference type="Pfam" id="PF00027">
    <property type="entry name" value="cNMP_binding"/>
    <property type="match status" value="1"/>
</dbReference>
<reference evidence="6 7" key="1">
    <citation type="submission" date="2021-03" db="EMBL/GenBank/DDBJ databases">
        <authorList>
            <person name="Gilmore M.S."/>
            <person name="Schwartzman J."/>
            <person name="Van Tyne D."/>
            <person name="Martin M."/>
            <person name="Earl A.M."/>
            <person name="Manson A.L."/>
            <person name="Straub T."/>
            <person name="Salamzade R."/>
            <person name="Saavedra J."/>
            <person name="Lebreton F."/>
            <person name="Prichula J."/>
            <person name="Schaufler K."/>
            <person name="Gaca A."/>
            <person name="Sgardioli B."/>
            <person name="Wagenaar J."/>
            <person name="Strong T."/>
        </authorList>
    </citation>
    <scope>NUCLEOTIDE SEQUENCE [LARGE SCALE GENOMIC DNA]</scope>
    <source>
        <strain evidence="6 7">665A</strain>
    </source>
</reference>
<evidence type="ECO:0000256" key="1">
    <source>
        <dbReference type="ARBA" id="ARBA00023015"/>
    </source>
</evidence>
<dbReference type="PROSITE" id="PS51063">
    <property type="entry name" value="HTH_CRP_2"/>
    <property type="match status" value="1"/>
</dbReference>
<dbReference type="Proteomes" id="UP000664357">
    <property type="component" value="Unassembled WGS sequence"/>
</dbReference>
<evidence type="ECO:0000256" key="3">
    <source>
        <dbReference type="ARBA" id="ARBA00023163"/>
    </source>
</evidence>
<evidence type="ECO:0000259" key="5">
    <source>
        <dbReference type="PROSITE" id="PS51063"/>
    </source>
</evidence>
<protein>
    <submittedName>
        <fullName evidence="6">CRP/FNR family transcriptional regulator, arginine deiminase pathway regulator</fullName>
    </submittedName>
</protein>
<feature type="domain" description="HTH crp-type" evidence="5">
    <location>
        <begin position="149"/>
        <end position="222"/>
    </location>
</feature>
<dbReference type="Gene3D" id="2.60.120.10">
    <property type="entry name" value="Jelly Rolls"/>
    <property type="match status" value="1"/>
</dbReference>
<evidence type="ECO:0000256" key="2">
    <source>
        <dbReference type="ARBA" id="ARBA00023125"/>
    </source>
</evidence>
<keyword evidence="1" id="KW-0805">Transcription regulation</keyword>
<keyword evidence="7" id="KW-1185">Reference proteome</keyword>
<reference evidence="6 7" key="2">
    <citation type="submission" date="2024-02" db="EMBL/GenBank/DDBJ databases">
        <title>The Genome Sequence of Enterococcus sp. DIV0159.</title>
        <authorList>
            <person name="Earl A."/>
            <person name="Manson A."/>
            <person name="Gilmore M."/>
            <person name="Sanders J."/>
            <person name="Shea T."/>
            <person name="Howe W."/>
            <person name="Livny J."/>
            <person name="Cuomo C."/>
            <person name="Neafsey D."/>
            <person name="Birren B."/>
        </authorList>
    </citation>
    <scope>NUCLEOTIDE SEQUENCE [LARGE SCALE GENOMIC DNA]</scope>
    <source>
        <strain evidence="6 7">665A</strain>
    </source>
</reference>
<dbReference type="InterPro" id="IPR018490">
    <property type="entry name" value="cNMP-bd_dom_sf"/>
</dbReference>
<dbReference type="RefSeq" id="WP_207701891.1">
    <property type="nucleotide sequence ID" value="NZ_JAFREL020000004.1"/>
</dbReference>
<keyword evidence="2" id="KW-0238">DNA-binding</keyword>
<dbReference type="SUPFAM" id="SSF46785">
    <property type="entry name" value="Winged helix' DNA-binding domain"/>
    <property type="match status" value="1"/>
</dbReference>
<gene>
    <name evidence="6" type="ORF">JZO67_004186</name>
</gene>
<dbReference type="CDD" id="cd00038">
    <property type="entry name" value="CAP_ED"/>
    <property type="match status" value="1"/>
</dbReference>
<dbReference type="InterPro" id="IPR014710">
    <property type="entry name" value="RmlC-like_jellyroll"/>
</dbReference>
<dbReference type="SUPFAM" id="SSF51206">
    <property type="entry name" value="cAMP-binding domain-like"/>
    <property type="match status" value="1"/>
</dbReference>
<name>A0ABV0EUA6_9ENTE</name>
<evidence type="ECO:0000313" key="6">
    <source>
        <dbReference type="EMBL" id="MEO1772204.1"/>
    </source>
</evidence>
<dbReference type="Gene3D" id="1.10.10.10">
    <property type="entry name" value="Winged helix-like DNA-binding domain superfamily/Winged helix DNA-binding domain"/>
    <property type="match status" value="1"/>
</dbReference>
<dbReference type="InterPro" id="IPR036390">
    <property type="entry name" value="WH_DNA-bd_sf"/>
</dbReference>
<evidence type="ECO:0000259" key="4">
    <source>
        <dbReference type="PROSITE" id="PS50042"/>
    </source>
</evidence>
<sequence length="228" mass="27151">MEKNSVSTAIDNHPYFSALDQEVREMMERNMYYRFYKKGQVLFDTDDKRDRIFILDKGLIRIERVDQTACYNFLEFLNEKRPFPLLGMFEAQNYHFSAIAMTDIQVFYLSTAVFERIVKSNNDQLRLFNSNLNHLIEKQIRRIQYSVISKATERVENTLSILMEDLAEEQEGNYVIPYPIMINDISRYSGTTRETASQTIKALVKQKKIDYQYKELKFLDTDYFISRK</sequence>
<evidence type="ECO:0000313" key="7">
    <source>
        <dbReference type="Proteomes" id="UP000664357"/>
    </source>
</evidence>
<dbReference type="InterPro" id="IPR000595">
    <property type="entry name" value="cNMP-bd_dom"/>
</dbReference>
<proteinExistence type="predicted"/>